<accession>A0A9D4IEA4</accession>
<reference evidence="1" key="2">
    <citation type="submission" date="2020-11" db="EMBL/GenBank/DDBJ databases">
        <authorList>
            <person name="McCartney M.A."/>
            <person name="Auch B."/>
            <person name="Kono T."/>
            <person name="Mallez S."/>
            <person name="Becker A."/>
            <person name="Gohl D.M."/>
            <person name="Silverstein K.A.T."/>
            <person name="Koren S."/>
            <person name="Bechman K.B."/>
            <person name="Herman A."/>
            <person name="Abrahante J.E."/>
            <person name="Garbe J."/>
        </authorList>
    </citation>
    <scope>NUCLEOTIDE SEQUENCE</scope>
    <source>
        <strain evidence="1">Duluth1</strain>
        <tissue evidence="1">Whole animal</tissue>
    </source>
</reference>
<evidence type="ECO:0000313" key="1">
    <source>
        <dbReference type="EMBL" id="KAH3768888.1"/>
    </source>
</evidence>
<dbReference type="AlphaFoldDB" id="A0A9D4IEA4"/>
<protein>
    <submittedName>
        <fullName evidence="1">Uncharacterized protein</fullName>
    </submittedName>
</protein>
<gene>
    <name evidence="1" type="ORF">DPMN_170105</name>
</gene>
<sequence>MQQRPAYFRSTKDLKTSNLPNIFNDIAAMTQQINKLKKDRVANIQTLKNSYENILGELVIMRQKINDAYEKLEKNTIAKLDSLRIELSDSIQIDIRECLKHTDEMKSLSNVVMEIGQKDESLSFKSHQKCCKELSASNELVKELREVHEY</sequence>
<reference evidence="1" key="1">
    <citation type="journal article" date="2019" name="bioRxiv">
        <title>The Genome of the Zebra Mussel, Dreissena polymorpha: A Resource for Invasive Species Research.</title>
        <authorList>
            <person name="McCartney M.A."/>
            <person name="Auch B."/>
            <person name="Kono T."/>
            <person name="Mallez S."/>
            <person name="Zhang Y."/>
            <person name="Obille A."/>
            <person name="Becker A."/>
            <person name="Abrahante J.E."/>
            <person name="Garbe J."/>
            <person name="Badalamenti J.P."/>
            <person name="Herman A."/>
            <person name="Mangelson H."/>
            <person name="Liachko I."/>
            <person name="Sullivan S."/>
            <person name="Sone E.D."/>
            <person name="Koren S."/>
            <person name="Silverstein K.A.T."/>
            <person name="Beckman K.B."/>
            <person name="Gohl D.M."/>
        </authorList>
    </citation>
    <scope>NUCLEOTIDE SEQUENCE</scope>
    <source>
        <strain evidence="1">Duluth1</strain>
        <tissue evidence="1">Whole animal</tissue>
    </source>
</reference>
<name>A0A9D4IEA4_DREPO</name>
<evidence type="ECO:0000313" key="2">
    <source>
        <dbReference type="Proteomes" id="UP000828390"/>
    </source>
</evidence>
<dbReference type="Proteomes" id="UP000828390">
    <property type="component" value="Unassembled WGS sequence"/>
</dbReference>
<comment type="caution">
    <text evidence="1">The sequence shown here is derived from an EMBL/GenBank/DDBJ whole genome shotgun (WGS) entry which is preliminary data.</text>
</comment>
<dbReference type="EMBL" id="JAIWYP010000009">
    <property type="protein sequence ID" value="KAH3768888.1"/>
    <property type="molecule type" value="Genomic_DNA"/>
</dbReference>
<keyword evidence="2" id="KW-1185">Reference proteome</keyword>
<organism evidence="1 2">
    <name type="scientific">Dreissena polymorpha</name>
    <name type="common">Zebra mussel</name>
    <name type="synonym">Mytilus polymorpha</name>
    <dbReference type="NCBI Taxonomy" id="45954"/>
    <lineage>
        <taxon>Eukaryota</taxon>
        <taxon>Metazoa</taxon>
        <taxon>Spiralia</taxon>
        <taxon>Lophotrochozoa</taxon>
        <taxon>Mollusca</taxon>
        <taxon>Bivalvia</taxon>
        <taxon>Autobranchia</taxon>
        <taxon>Heteroconchia</taxon>
        <taxon>Euheterodonta</taxon>
        <taxon>Imparidentia</taxon>
        <taxon>Neoheterodontei</taxon>
        <taxon>Myida</taxon>
        <taxon>Dreissenoidea</taxon>
        <taxon>Dreissenidae</taxon>
        <taxon>Dreissena</taxon>
    </lineage>
</organism>
<proteinExistence type="predicted"/>